<accession>A0A833DRN7</accession>
<reference evidence="3" key="1">
    <citation type="journal article" date="2020" name="ISME J.">
        <title>Gammaproteobacteria mediating utilization of methyl-, sulfur- and petroleum organic compounds in deep ocean hydrothermal plumes.</title>
        <authorList>
            <person name="Zhou Z."/>
            <person name="Liu Y."/>
            <person name="Pan J."/>
            <person name="Cron B.R."/>
            <person name="Toner B.M."/>
            <person name="Anantharaman K."/>
            <person name="Breier J.A."/>
            <person name="Dick G.J."/>
            <person name="Li M."/>
        </authorList>
    </citation>
    <scope>NUCLEOTIDE SEQUENCE</scope>
    <source>
        <strain evidence="3">SZUA-1385</strain>
    </source>
</reference>
<dbReference type="Proteomes" id="UP000605144">
    <property type="component" value="Unassembled WGS sequence"/>
</dbReference>
<keyword evidence="3" id="KW-0808">Transferase</keyword>
<evidence type="ECO:0000259" key="2">
    <source>
        <dbReference type="Pfam" id="PF13439"/>
    </source>
</evidence>
<gene>
    <name evidence="3" type="ORF">EYG76_03260</name>
</gene>
<dbReference type="AlphaFoldDB" id="A0A833DRN7"/>
<feature type="domain" description="Glycosyl transferase family 1" evidence="1">
    <location>
        <begin position="177"/>
        <end position="331"/>
    </location>
</feature>
<sequence>MNILMPTIFHPYIGGISNHVYNILKHLNNINNYNFHILNYNFQGKLKEMPLNTKVHRVSYVRGIRGLSYAHNGYFLGKEIIKKYEIEAIHSHYAFPQGFLGALLSRRYNLPHVLTLHGSDVLLLSKNPIGRIFFNYAIKHCDRIICVSNYLKKQLPKDSRSKTEVIYNGVDFNIFHNIGVDEDYGLFVGSLVPQKGLSTLINAIKDIDFNFKIIGDGPLFNDIKDYIKRKNIGNIELLGRRDNLEVSEYIKRCSFLILPSISEGLGMTLLEAMASGKCVIGSNVGGIPELILDNYNGFLFEVNNSKMLREKIEILVNDRDLRIKLGKNGAEFSKNFSWEAIVKKIDAIYRELK</sequence>
<protein>
    <submittedName>
        <fullName evidence="3">Glycosyltransferase family 4 protein</fullName>
    </submittedName>
</protein>
<evidence type="ECO:0000313" key="3">
    <source>
        <dbReference type="EMBL" id="HIP17306.1"/>
    </source>
</evidence>
<proteinExistence type="predicted"/>
<dbReference type="PANTHER" id="PTHR45947">
    <property type="entry name" value="SULFOQUINOVOSYL TRANSFERASE SQD2"/>
    <property type="match status" value="1"/>
</dbReference>
<dbReference type="InterPro" id="IPR028098">
    <property type="entry name" value="Glyco_trans_4-like_N"/>
</dbReference>
<dbReference type="Gene3D" id="3.40.50.2000">
    <property type="entry name" value="Glycogen Phosphorylase B"/>
    <property type="match status" value="2"/>
</dbReference>
<dbReference type="InterPro" id="IPR001296">
    <property type="entry name" value="Glyco_trans_1"/>
</dbReference>
<dbReference type="GO" id="GO:0016757">
    <property type="term" value="F:glycosyltransferase activity"/>
    <property type="evidence" value="ECO:0007669"/>
    <property type="project" value="InterPro"/>
</dbReference>
<evidence type="ECO:0000313" key="4">
    <source>
        <dbReference type="Proteomes" id="UP000605144"/>
    </source>
</evidence>
<dbReference type="CDD" id="cd03801">
    <property type="entry name" value="GT4_PimA-like"/>
    <property type="match status" value="1"/>
</dbReference>
<dbReference type="InterPro" id="IPR050194">
    <property type="entry name" value="Glycosyltransferase_grp1"/>
</dbReference>
<organism evidence="3 4">
    <name type="scientific">Methanothermococcus okinawensis</name>
    <dbReference type="NCBI Taxonomy" id="155863"/>
    <lineage>
        <taxon>Archaea</taxon>
        <taxon>Methanobacteriati</taxon>
        <taxon>Methanobacteriota</taxon>
        <taxon>Methanomada group</taxon>
        <taxon>Methanococci</taxon>
        <taxon>Methanococcales</taxon>
        <taxon>Methanococcaceae</taxon>
        <taxon>Methanothermococcus</taxon>
    </lineage>
</organism>
<evidence type="ECO:0000259" key="1">
    <source>
        <dbReference type="Pfam" id="PF00534"/>
    </source>
</evidence>
<dbReference type="PANTHER" id="PTHR45947:SF3">
    <property type="entry name" value="SULFOQUINOVOSYL TRANSFERASE SQD2"/>
    <property type="match status" value="1"/>
</dbReference>
<feature type="domain" description="Glycosyltransferase subfamily 4-like N-terminal" evidence="2">
    <location>
        <begin position="13"/>
        <end position="171"/>
    </location>
</feature>
<name>A0A833DRN7_9EURY</name>
<dbReference type="SUPFAM" id="SSF53756">
    <property type="entry name" value="UDP-Glycosyltransferase/glycogen phosphorylase"/>
    <property type="match status" value="1"/>
</dbReference>
<dbReference type="EMBL" id="DQSV01000063">
    <property type="protein sequence ID" value="HIP17306.1"/>
    <property type="molecule type" value="Genomic_DNA"/>
</dbReference>
<dbReference type="Pfam" id="PF00534">
    <property type="entry name" value="Glycos_transf_1"/>
    <property type="match status" value="1"/>
</dbReference>
<comment type="caution">
    <text evidence="3">The sequence shown here is derived from an EMBL/GenBank/DDBJ whole genome shotgun (WGS) entry which is preliminary data.</text>
</comment>
<dbReference type="Pfam" id="PF13439">
    <property type="entry name" value="Glyco_transf_4"/>
    <property type="match status" value="1"/>
</dbReference>